<evidence type="ECO:0000256" key="5">
    <source>
        <dbReference type="ARBA" id="ARBA00045851"/>
    </source>
</evidence>
<dbReference type="GO" id="GO:0001669">
    <property type="term" value="C:acrosomal vesicle"/>
    <property type="evidence" value="ECO:0007669"/>
    <property type="project" value="UniProtKB-SubCell"/>
</dbReference>
<evidence type="ECO:0000256" key="3">
    <source>
        <dbReference type="ARBA" id="ARBA00023329"/>
    </source>
</evidence>
<name>A0AAU9JK35_9CILI</name>
<evidence type="ECO:0000256" key="2">
    <source>
        <dbReference type="ARBA" id="ARBA00022737"/>
    </source>
</evidence>
<dbReference type="InterPro" id="IPR003409">
    <property type="entry name" value="MORN"/>
</dbReference>
<dbReference type="Proteomes" id="UP001162131">
    <property type="component" value="Unassembled WGS sequence"/>
</dbReference>
<dbReference type="Gene3D" id="2.20.110.10">
    <property type="entry name" value="Histone H3 K4-specific methyltransferase SET7/9 N-terminal domain"/>
    <property type="match status" value="1"/>
</dbReference>
<comment type="caution">
    <text evidence="6">The sequence shown here is derived from an EMBL/GenBank/DDBJ whole genome shotgun (WGS) entry which is preliminary data.</text>
</comment>
<dbReference type="Pfam" id="PF02493">
    <property type="entry name" value="MORN"/>
    <property type="match status" value="4"/>
</dbReference>
<comment type="function">
    <text evidence="5">Assembles a suppression complex (suppresome) by tethering SIRT1 and MDM2 to regulate composite modifications of p53/TP53. Confers both deacetylation-mediated functional inactivation, by SIRT1, and ubiquitination-dependent degradation, by MDM2, of p53/TP53, promoting a proliferative and cell survival behaviors. May play a role in the regulation of spermatogenesis.</text>
</comment>
<accession>A0AAU9JK35</accession>
<dbReference type="PANTHER" id="PTHR46511:SF1">
    <property type="entry name" value="MORN REPEAT-CONTAINING PROTEIN 3"/>
    <property type="match status" value="1"/>
</dbReference>
<evidence type="ECO:0000313" key="6">
    <source>
        <dbReference type="EMBL" id="CAG9321192.1"/>
    </source>
</evidence>
<organism evidence="6 7">
    <name type="scientific">Blepharisma stoltei</name>
    <dbReference type="NCBI Taxonomy" id="1481888"/>
    <lineage>
        <taxon>Eukaryota</taxon>
        <taxon>Sar</taxon>
        <taxon>Alveolata</taxon>
        <taxon>Ciliophora</taxon>
        <taxon>Postciliodesmatophora</taxon>
        <taxon>Heterotrichea</taxon>
        <taxon>Heterotrichida</taxon>
        <taxon>Blepharismidae</taxon>
        <taxon>Blepharisma</taxon>
    </lineage>
</organism>
<sequence length="225" mass="26098">MSIISNKTEDPDLLIDRNENFEPPSIKSNLVAVQSLFRTYHIRALFSLIKENLPASHFEVFTTFSLFKNHFNSYIHKIILDHLETTGMRFKPEEIANKLWVGPITDDFYNFYYGEINELKIPHGVGVLVSFCCVYEGSWEFGKFHGKGRMIDTKNGAYDGDWSQGEKHGNGVMIYWGGKTYTGTWANNKRNGHGILEDYRIRFEGNFENDLKNGYGEELYPEKWL</sequence>
<gene>
    <name evidence="6" type="ORF">BSTOLATCC_MIC27760</name>
</gene>
<evidence type="ECO:0000256" key="4">
    <source>
        <dbReference type="ARBA" id="ARBA00039854"/>
    </source>
</evidence>
<protein>
    <recommendedName>
        <fullName evidence="4">MORN repeat-containing protein 3</fullName>
    </recommendedName>
</protein>
<evidence type="ECO:0000256" key="1">
    <source>
        <dbReference type="ARBA" id="ARBA00004218"/>
    </source>
</evidence>
<dbReference type="EMBL" id="CAJZBQ010000027">
    <property type="protein sequence ID" value="CAG9321192.1"/>
    <property type="molecule type" value="Genomic_DNA"/>
</dbReference>
<keyword evidence="7" id="KW-1185">Reference proteome</keyword>
<keyword evidence="2" id="KW-0677">Repeat</keyword>
<comment type="subcellular location">
    <subcellularLocation>
        <location evidence="1">Cytoplasmic vesicle</location>
        <location evidence="1">Secretory vesicle</location>
        <location evidence="1">Acrosome</location>
    </subcellularLocation>
</comment>
<dbReference type="AlphaFoldDB" id="A0AAU9JK35"/>
<dbReference type="SMART" id="SM00698">
    <property type="entry name" value="MORN"/>
    <property type="match status" value="4"/>
</dbReference>
<dbReference type="PANTHER" id="PTHR46511">
    <property type="entry name" value="MORN REPEAT-CONTAINING PROTEIN 3"/>
    <property type="match status" value="1"/>
</dbReference>
<dbReference type="InterPro" id="IPR052472">
    <property type="entry name" value="MORN3"/>
</dbReference>
<proteinExistence type="predicted"/>
<keyword evidence="3" id="KW-0968">Cytoplasmic vesicle</keyword>
<reference evidence="6" key="1">
    <citation type="submission" date="2021-09" db="EMBL/GenBank/DDBJ databases">
        <authorList>
            <consortium name="AG Swart"/>
            <person name="Singh M."/>
            <person name="Singh A."/>
            <person name="Seah K."/>
            <person name="Emmerich C."/>
        </authorList>
    </citation>
    <scope>NUCLEOTIDE SEQUENCE</scope>
    <source>
        <strain evidence="6">ATCC30299</strain>
    </source>
</reference>
<dbReference type="SUPFAM" id="SSF82185">
    <property type="entry name" value="Histone H3 K4-specific methyltransferase SET7/9 N-terminal domain"/>
    <property type="match status" value="1"/>
</dbReference>
<evidence type="ECO:0000313" key="7">
    <source>
        <dbReference type="Proteomes" id="UP001162131"/>
    </source>
</evidence>